<keyword evidence="1" id="KW-1133">Transmembrane helix</keyword>
<dbReference type="EMBL" id="GU459069">
    <property type="protein sequence ID" value="ADQ53057.1"/>
    <property type="molecule type" value="Genomic_DNA"/>
</dbReference>
<gene>
    <name evidence="2" type="ORF">65p047</name>
</gene>
<accession>E5DRN3</accession>
<evidence type="ECO:0000313" key="2">
    <source>
        <dbReference type="EMBL" id="ADQ53057.1"/>
    </source>
</evidence>
<evidence type="ECO:0000313" key="3">
    <source>
        <dbReference type="Proteomes" id="UP000008727"/>
    </source>
</evidence>
<sequence>MQKQFKITIPLVPFFMKVHPQLITVWFEWVFAAYFLLS</sequence>
<organism evidence="2 3">
    <name type="scientific">Aeromonas phage 65</name>
    <dbReference type="NCBI Taxonomy" id="2919549"/>
    <lineage>
        <taxon>Viruses</taxon>
        <taxon>Duplodnaviria</taxon>
        <taxon>Heunggongvirae</taxon>
        <taxon>Uroviricota</taxon>
        <taxon>Caudoviricetes</taxon>
        <taxon>Pantevenvirales</taxon>
        <taxon>Straboviridae</taxon>
        <taxon>Emmerichvirinae</taxon>
        <taxon>Ishigurovirus</taxon>
        <taxon>Ishigurovirus osborne</taxon>
    </lineage>
</organism>
<dbReference type="KEGG" id="vg:10323308"/>
<dbReference type="Proteomes" id="UP000008727">
    <property type="component" value="Segment"/>
</dbReference>
<evidence type="ECO:0000256" key="1">
    <source>
        <dbReference type="SAM" id="Phobius"/>
    </source>
</evidence>
<keyword evidence="3" id="KW-1185">Reference proteome</keyword>
<dbReference type="RefSeq" id="YP_004300886.1">
    <property type="nucleotide sequence ID" value="NC_015251.1"/>
</dbReference>
<reference evidence="2 3" key="1">
    <citation type="journal article" date="2010" name="Virol. J.">
        <title>Genomes of the T4-related bacteriophages as windows on microbial genome evolution.</title>
        <authorList>
            <person name="Petrov V.M."/>
            <person name="Ratnayaka S."/>
            <person name="Nolan J.M."/>
            <person name="Miller E.S."/>
            <person name="Karam J.D."/>
        </authorList>
    </citation>
    <scope>NUCLEOTIDE SEQUENCE [LARGE SCALE GENOMIC DNA]</scope>
</reference>
<feature type="transmembrane region" description="Helical" evidence="1">
    <location>
        <begin position="20"/>
        <end position="37"/>
    </location>
</feature>
<name>E5DRN3_9CAUD</name>
<keyword evidence="1" id="KW-0472">Membrane</keyword>
<protein>
    <submittedName>
        <fullName evidence="2">Uncharacterized protein</fullName>
    </submittedName>
</protein>
<proteinExistence type="predicted"/>
<keyword evidence="1" id="KW-0812">Transmembrane</keyword>